<dbReference type="Proteomes" id="UP000215539">
    <property type="component" value="Chromosome 1"/>
</dbReference>
<gene>
    <name evidence="1" type="ORF">AXF12_04745</name>
    <name evidence="2" type="ORF">SAMEA44541418_00782</name>
</gene>
<dbReference type="AlphaFoldDB" id="A0AAX2GWC5"/>
<dbReference type="EMBL" id="CP014227">
    <property type="protein sequence ID" value="AMD84884.1"/>
    <property type="molecule type" value="Genomic_DNA"/>
</dbReference>
<evidence type="ECO:0000313" key="2">
    <source>
        <dbReference type="EMBL" id="SNV06663.1"/>
    </source>
</evidence>
<dbReference type="KEGG" id="chg:AXF12_04745"/>
<evidence type="ECO:0008006" key="5">
    <source>
        <dbReference type="Google" id="ProtNLM"/>
    </source>
</evidence>
<sequence length="162" mass="17617">MKQLIYITIAVISLVGCTKDTAKRNPFLGEARFSYTINTNLPAYNSLKTPGSTVFIPAPSAGIKGVFVTYLGGNTYRAWEAACPNHNLTDCQAMHCAEGSKDVGFQPCEDNSHNYTMAMCPCDKTVYHLLNGQPIATGNITNIYPLLNYNVTLAGEQITISN</sequence>
<protein>
    <recommendedName>
        <fullName evidence="5">Rieske domain-containing protein</fullName>
    </recommendedName>
</protein>
<reference evidence="2 4" key="2">
    <citation type="submission" date="2017-06" db="EMBL/GenBank/DDBJ databases">
        <authorList>
            <consortium name="Pathogen Informatics"/>
        </authorList>
    </citation>
    <scope>NUCLEOTIDE SEQUENCE [LARGE SCALE GENOMIC DNA]</scope>
    <source>
        <strain evidence="2 4">NCTC12947</strain>
    </source>
</reference>
<organism evidence="2 4">
    <name type="scientific">Capnocytophaga haemolytica</name>
    <dbReference type="NCBI Taxonomy" id="45243"/>
    <lineage>
        <taxon>Bacteria</taxon>
        <taxon>Pseudomonadati</taxon>
        <taxon>Bacteroidota</taxon>
        <taxon>Flavobacteriia</taxon>
        <taxon>Flavobacteriales</taxon>
        <taxon>Flavobacteriaceae</taxon>
        <taxon>Capnocytophaga</taxon>
    </lineage>
</organism>
<dbReference type="EMBL" id="LT906449">
    <property type="protein sequence ID" value="SNV06663.1"/>
    <property type="molecule type" value="Genomic_DNA"/>
</dbReference>
<accession>A0AAX2GWC5</accession>
<dbReference type="RefSeq" id="WP_066428776.1">
    <property type="nucleotide sequence ID" value="NZ_CP014227.1"/>
</dbReference>
<dbReference type="PROSITE" id="PS51257">
    <property type="entry name" value="PROKAR_LIPOPROTEIN"/>
    <property type="match status" value="1"/>
</dbReference>
<reference evidence="1 3" key="1">
    <citation type="submission" date="2016-02" db="EMBL/GenBank/DDBJ databases">
        <authorList>
            <person name="Holder M.E."/>
            <person name="Ajami N.J."/>
            <person name="Petrosino J.F."/>
        </authorList>
    </citation>
    <scope>NUCLEOTIDE SEQUENCE [LARGE SCALE GENOMIC DNA]</scope>
    <source>
        <strain evidence="1 3">CCUG 32990</strain>
    </source>
</reference>
<evidence type="ECO:0000313" key="4">
    <source>
        <dbReference type="Proteomes" id="UP000215539"/>
    </source>
</evidence>
<evidence type="ECO:0000313" key="1">
    <source>
        <dbReference type="EMBL" id="AMD84884.1"/>
    </source>
</evidence>
<evidence type="ECO:0000313" key="3">
    <source>
        <dbReference type="Proteomes" id="UP000065822"/>
    </source>
</evidence>
<name>A0AAX2GWC5_9FLAO</name>
<proteinExistence type="predicted"/>
<dbReference type="Proteomes" id="UP000065822">
    <property type="component" value="Chromosome"/>
</dbReference>
<keyword evidence="3" id="KW-1185">Reference proteome</keyword>